<organism evidence="1">
    <name type="scientific">marine metagenome</name>
    <dbReference type="NCBI Taxonomy" id="408172"/>
    <lineage>
        <taxon>unclassified sequences</taxon>
        <taxon>metagenomes</taxon>
        <taxon>ecological metagenomes</taxon>
    </lineage>
</organism>
<dbReference type="AlphaFoldDB" id="A0A381VE79"/>
<reference evidence="1" key="1">
    <citation type="submission" date="2018-05" db="EMBL/GenBank/DDBJ databases">
        <authorList>
            <person name="Lanie J.A."/>
            <person name="Ng W.-L."/>
            <person name="Kazmierczak K.M."/>
            <person name="Andrzejewski T.M."/>
            <person name="Davidsen T.M."/>
            <person name="Wayne K.J."/>
            <person name="Tettelin H."/>
            <person name="Glass J.I."/>
            <person name="Rusch D."/>
            <person name="Podicherti R."/>
            <person name="Tsui H.-C.T."/>
            <person name="Winkler M.E."/>
        </authorList>
    </citation>
    <scope>NUCLEOTIDE SEQUENCE</scope>
</reference>
<accession>A0A381VE79</accession>
<proteinExistence type="predicted"/>
<name>A0A381VE79_9ZZZZ</name>
<sequence>MISAIETVKAITDARSSEVVVATMTADRYWESLSNHQKMDLPIFVSIKVIHPGHAVEPFIGSTKNAMEKLSKSILGD</sequence>
<gene>
    <name evidence="1" type="ORF">METZ01_LOCUS91318</name>
</gene>
<evidence type="ECO:0000313" key="1">
    <source>
        <dbReference type="EMBL" id="SVA38464.1"/>
    </source>
</evidence>
<protein>
    <submittedName>
        <fullName evidence="1">Uncharacterized protein</fullName>
    </submittedName>
</protein>
<dbReference type="EMBL" id="UINC01008549">
    <property type="protein sequence ID" value="SVA38464.1"/>
    <property type="molecule type" value="Genomic_DNA"/>
</dbReference>